<evidence type="ECO:0000313" key="2">
    <source>
        <dbReference type="Proteomes" id="UP000003257"/>
    </source>
</evidence>
<comment type="caution">
    <text evidence="1">The sequence shown here is derived from an EMBL/GenBank/DDBJ whole genome shotgun (WGS) entry which is preliminary data.</text>
</comment>
<gene>
    <name evidence="1" type="ORF">OIHEL45_19446</name>
</gene>
<dbReference type="Proteomes" id="UP000003257">
    <property type="component" value="Unassembled WGS sequence"/>
</dbReference>
<protein>
    <submittedName>
        <fullName evidence="1">Uncharacterized protein</fullName>
    </submittedName>
</protein>
<organism evidence="1 2">
    <name type="scientific">Sulfitobacter indolifex HEL-45</name>
    <dbReference type="NCBI Taxonomy" id="391624"/>
    <lineage>
        <taxon>Bacteria</taxon>
        <taxon>Pseudomonadati</taxon>
        <taxon>Pseudomonadota</taxon>
        <taxon>Alphaproteobacteria</taxon>
        <taxon>Rhodobacterales</taxon>
        <taxon>Roseobacteraceae</taxon>
        <taxon>Sulfitobacter</taxon>
    </lineage>
</organism>
<name>A0ABP2D4L9_9RHOB</name>
<dbReference type="EMBL" id="ABID01000031">
    <property type="protein sequence ID" value="EDQ03214.1"/>
    <property type="molecule type" value="Genomic_DNA"/>
</dbReference>
<sequence length="50" mass="5679">MALAASTLATQIETTSPNFSMTALWSALAADLCGLRHIWMWRESKRRRLN</sequence>
<proteinExistence type="predicted"/>
<keyword evidence="2" id="KW-1185">Reference proteome</keyword>
<reference evidence="1 2" key="1">
    <citation type="submission" date="2007-11" db="EMBL/GenBank/DDBJ databases">
        <authorList>
            <person name="Wagner-Dobler I."/>
            <person name="Ferriera S."/>
            <person name="Johnson J."/>
            <person name="Kravitz S."/>
            <person name="Beeson K."/>
            <person name="Sutton G."/>
            <person name="Rogers Y.-H."/>
            <person name="Friedman R."/>
            <person name="Frazier M."/>
            <person name="Venter J.C."/>
        </authorList>
    </citation>
    <scope>NUCLEOTIDE SEQUENCE [LARGE SCALE GENOMIC DNA]</scope>
    <source>
        <strain evidence="1 2">HEL-45</strain>
    </source>
</reference>
<accession>A0ABP2D4L9</accession>
<evidence type="ECO:0000313" key="1">
    <source>
        <dbReference type="EMBL" id="EDQ03214.1"/>
    </source>
</evidence>